<protein>
    <submittedName>
        <fullName evidence="1">31859_t:CDS:1</fullName>
    </submittedName>
</protein>
<gene>
    <name evidence="1" type="ORF">RPERSI_LOCUS32106</name>
</gene>
<feature type="non-terminal residue" evidence="1">
    <location>
        <position position="39"/>
    </location>
</feature>
<accession>A0ACA9SJY3</accession>
<evidence type="ECO:0000313" key="2">
    <source>
        <dbReference type="Proteomes" id="UP000789920"/>
    </source>
</evidence>
<sequence length="39" mass="4511">ISHTNYENTSWCYGVSGQADYNTHTYTNQDSYVDYDIAI</sequence>
<organism evidence="1 2">
    <name type="scientific">Racocetra persica</name>
    <dbReference type="NCBI Taxonomy" id="160502"/>
    <lineage>
        <taxon>Eukaryota</taxon>
        <taxon>Fungi</taxon>
        <taxon>Fungi incertae sedis</taxon>
        <taxon>Mucoromycota</taxon>
        <taxon>Glomeromycotina</taxon>
        <taxon>Glomeromycetes</taxon>
        <taxon>Diversisporales</taxon>
        <taxon>Gigasporaceae</taxon>
        <taxon>Racocetra</taxon>
    </lineage>
</organism>
<dbReference type="EMBL" id="CAJVQC010132454">
    <property type="protein sequence ID" value="CAG8841974.1"/>
    <property type="molecule type" value="Genomic_DNA"/>
</dbReference>
<name>A0ACA9SJY3_9GLOM</name>
<feature type="non-terminal residue" evidence="1">
    <location>
        <position position="1"/>
    </location>
</feature>
<dbReference type="Proteomes" id="UP000789920">
    <property type="component" value="Unassembled WGS sequence"/>
</dbReference>
<comment type="caution">
    <text evidence="1">The sequence shown here is derived from an EMBL/GenBank/DDBJ whole genome shotgun (WGS) entry which is preliminary data.</text>
</comment>
<proteinExistence type="predicted"/>
<reference evidence="1" key="1">
    <citation type="submission" date="2021-06" db="EMBL/GenBank/DDBJ databases">
        <authorList>
            <person name="Kallberg Y."/>
            <person name="Tangrot J."/>
            <person name="Rosling A."/>
        </authorList>
    </citation>
    <scope>NUCLEOTIDE SEQUENCE</scope>
    <source>
        <strain evidence="1">MA461A</strain>
    </source>
</reference>
<evidence type="ECO:0000313" key="1">
    <source>
        <dbReference type="EMBL" id="CAG8841974.1"/>
    </source>
</evidence>
<keyword evidence="2" id="KW-1185">Reference proteome</keyword>